<keyword evidence="2" id="KW-1185">Reference proteome</keyword>
<accession>A0A1U6GTK9</accession>
<reference evidence="2" key="1">
    <citation type="submission" date="2017-02" db="EMBL/GenBank/DDBJ databases">
        <authorList>
            <person name="Varghese N."/>
            <person name="Submissions S."/>
        </authorList>
    </citation>
    <scope>NUCLEOTIDE SEQUENCE [LARGE SCALE GENOMIC DNA]</scope>
    <source>
        <strain evidence="2">SM117</strain>
    </source>
</reference>
<organism evidence="1 2">
    <name type="scientific">Novosphingobium mathurense</name>
    <dbReference type="NCBI Taxonomy" id="428990"/>
    <lineage>
        <taxon>Bacteria</taxon>
        <taxon>Pseudomonadati</taxon>
        <taxon>Pseudomonadota</taxon>
        <taxon>Alphaproteobacteria</taxon>
        <taxon>Sphingomonadales</taxon>
        <taxon>Sphingomonadaceae</taxon>
        <taxon>Novosphingobium</taxon>
    </lineage>
</organism>
<sequence length="31" mass="3469">MLALDCGIKTFVEILSRDGTRRKIGVRPPPE</sequence>
<proteinExistence type="predicted"/>
<gene>
    <name evidence="1" type="ORF">SAMN06295987_101380</name>
</gene>
<evidence type="ECO:0000313" key="2">
    <source>
        <dbReference type="Proteomes" id="UP000190989"/>
    </source>
</evidence>
<dbReference type="EMBL" id="FVZE01000001">
    <property type="protein sequence ID" value="SLJ86828.1"/>
    <property type="molecule type" value="Genomic_DNA"/>
</dbReference>
<dbReference type="Proteomes" id="UP000190989">
    <property type="component" value="Unassembled WGS sequence"/>
</dbReference>
<evidence type="ECO:0000313" key="1">
    <source>
        <dbReference type="EMBL" id="SLJ86828.1"/>
    </source>
</evidence>
<name>A0A1U6GTK9_9SPHN</name>
<dbReference type="AlphaFoldDB" id="A0A1U6GTK9"/>
<protein>
    <submittedName>
        <fullName evidence="1">Uncharacterized protein</fullName>
    </submittedName>
</protein>